<keyword evidence="5" id="KW-0539">Nucleus</keyword>
<dbReference type="PANTHER" id="PTHR46481">
    <property type="entry name" value="ZINC FINGER BED DOMAIN-CONTAINING PROTEIN 4"/>
    <property type="match status" value="1"/>
</dbReference>
<reference evidence="8 9" key="1">
    <citation type="submission" date="2024-01" db="EMBL/GenBank/DDBJ databases">
        <title>Complete genome of Cladobotryum mycophilum ATHUM6906.</title>
        <authorList>
            <person name="Christinaki A.C."/>
            <person name="Myridakis A.I."/>
            <person name="Kouvelis V.N."/>
        </authorList>
    </citation>
    <scope>NUCLEOTIDE SEQUENCE [LARGE SCALE GENOMIC DNA]</scope>
    <source>
        <strain evidence="8 9">ATHUM6906</strain>
    </source>
</reference>
<accession>A0ABR0SIX4</accession>
<feature type="domain" description="HAT C-terminal dimerisation" evidence="7">
    <location>
        <begin position="733"/>
        <end position="812"/>
    </location>
</feature>
<keyword evidence="3" id="KW-0863">Zinc-finger</keyword>
<evidence type="ECO:0000256" key="2">
    <source>
        <dbReference type="ARBA" id="ARBA00022723"/>
    </source>
</evidence>
<proteinExistence type="predicted"/>
<comment type="caution">
    <text evidence="8">The sequence shown here is derived from an EMBL/GenBank/DDBJ whole genome shotgun (WGS) entry which is preliminary data.</text>
</comment>
<keyword evidence="4" id="KW-0862">Zinc</keyword>
<dbReference type="InterPro" id="IPR012337">
    <property type="entry name" value="RNaseH-like_sf"/>
</dbReference>
<dbReference type="InterPro" id="IPR008906">
    <property type="entry name" value="HATC_C_dom"/>
</dbReference>
<keyword evidence="2" id="KW-0479">Metal-binding</keyword>
<name>A0ABR0SIX4_9HYPO</name>
<evidence type="ECO:0000256" key="4">
    <source>
        <dbReference type="ARBA" id="ARBA00022833"/>
    </source>
</evidence>
<feature type="compositionally biased region" description="Polar residues" evidence="6">
    <location>
        <begin position="129"/>
        <end position="141"/>
    </location>
</feature>
<evidence type="ECO:0000259" key="7">
    <source>
        <dbReference type="Pfam" id="PF05699"/>
    </source>
</evidence>
<dbReference type="InterPro" id="IPR052035">
    <property type="entry name" value="ZnF_BED_domain_contain"/>
</dbReference>
<sequence length="832" mass="95906">MSLTVFGASRPSSIHSQFATASQVTPLSDFNPNGRDTIENLPTAIWRGRRFVLEEMISRKGSRGRTSWIRKEGLFVQEILADNKPGDVFWICRRCDEDGSLLKPLKSAATTAATDHLKKKHRIEEHNITDSSSSSQANTTPAPFKRPRNKETLHTRSYIQKLEELLLAFLINNDLPFSVFEDPYIREFSYQLEPDVTSQISWSRTRQRHSLKSLFNSKKGIIQAEMHNAITRIHLGFDLWTSPNRLAIMAVTGHFLDHSGKQQQRLLALRQQSGAHTGENLANTLLQAIQDWDINNRIGTVISDNASNNDTCTRSLFHQLDPRMTSIDAEERRMRCYGHILNLVGRAFLYHEDSEAFEQESQLYYMADRLDDDLRHWRKKGPVGKLHNIVTFIRASPQRSEQFKKAAEEVNDDGVFTLSDVSSRELELVTNNETRWNSTYLMIERALLKRAHIQAFINDHQFGTNPQMCIHQDDVLSHEDWRILIEIKAILEPLYMQTMRCQGWGKGGSHGRLWEVLAGIEFLLQHLEDWKAIYTSPTDEEIEETESQMQIALSAEPRRSQRTVSRLESMLRPQSPRSRSSRTNIITTLPVHTREEYLSSTLQSEQYSSLRKSSKAYLRLSITIAWQKLNDYYIRLGESPLFAAAIILNPEYNIRWLERMWDSDEQLIWLRDAKKSLTNYWERWYSHDNDTNIYNQPSNNEDFLTVALRVKENDPYEQWLGKSKAQPLNNISELEKYLDLDLQGVEDPVKWWISQQQAFPTLSKLALDLLAVPAMAADCERAFSLCKLTLSSQRLSMRSSTLEMLQCLKNWLRTGAISLGGGFAIPKRPGSV</sequence>
<evidence type="ECO:0000313" key="8">
    <source>
        <dbReference type="EMBL" id="KAK5991969.1"/>
    </source>
</evidence>
<protein>
    <submittedName>
        <fullName evidence="8">AC9 transposase-like protein</fullName>
    </submittedName>
</protein>
<organism evidence="8 9">
    <name type="scientific">Cladobotryum mycophilum</name>
    <dbReference type="NCBI Taxonomy" id="491253"/>
    <lineage>
        <taxon>Eukaryota</taxon>
        <taxon>Fungi</taxon>
        <taxon>Dikarya</taxon>
        <taxon>Ascomycota</taxon>
        <taxon>Pezizomycotina</taxon>
        <taxon>Sordariomycetes</taxon>
        <taxon>Hypocreomycetidae</taxon>
        <taxon>Hypocreales</taxon>
        <taxon>Hypocreaceae</taxon>
        <taxon>Cladobotryum</taxon>
    </lineage>
</organism>
<comment type="subcellular location">
    <subcellularLocation>
        <location evidence="1">Nucleus</location>
    </subcellularLocation>
</comment>
<evidence type="ECO:0000256" key="5">
    <source>
        <dbReference type="ARBA" id="ARBA00023242"/>
    </source>
</evidence>
<evidence type="ECO:0000256" key="6">
    <source>
        <dbReference type="SAM" id="MobiDB-lite"/>
    </source>
</evidence>
<dbReference type="Proteomes" id="UP001338125">
    <property type="component" value="Unassembled WGS sequence"/>
</dbReference>
<dbReference type="Pfam" id="PF05699">
    <property type="entry name" value="Dimer_Tnp_hAT"/>
    <property type="match status" value="1"/>
</dbReference>
<evidence type="ECO:0000256" key="3">
    <source>
        <dbReference type="ARBA" id="ARBA00022771"/>
    </source>
</evidence>
<keyword evidence="9" id="KW-1185">Reference proteome</keyword>
<dbReference type="EMBL" id="JAVFKD010000012">
    <property type="protein sequence ID" value="KAK5991969.1"/>
    <property type="molecule type" value="Genomic_DNA"/>
</dbReference>
<gene>
    <name evidence="8" type="ORF">PT974_05364</name>
</gene>
<dbReference type="PANTHER" id="PTHR46481:SF10">
    <property type="entry name" value="ZINC FINGER BED DOMAIN-CONTAINING PROTEIN 39"/>
    <property type="match status" value="1"/>
</dbReference>
<feature type="region of interest" description="Disordered" evidence="6">
    <location>
        <begin position="113"/>
        <end position="150"/>
    </location>
</feature>
<dbReference type="SUPFAM" id="SSF53098">
    <property type="entry name" value="Ribonuclease H-like"/>
    <property type="match status" value="1"/>
</dbReference>
<evidence type="ECO:0000313" key="9">
    <source>
        <dbReference type="Proteomes" id="UP001338125"/>
    </source>
</evidence>
<evidence type="ECO:0000256" key="1">
    <source>
        <dbReference type="ARBA" id="ARBA00004123"/>
    </source>
</evidence>